<dbReference type="PROSITE" id="PS50262">
    <property type="entry name" value="G_PROTEIN_RECEP_F1_2"/>
    <property type="match status" value="1"/>
</dbReference>
<evidence type="ECO:0000256" key="1">
    <source>
        <dbReference type="ARBA" id="ARBA00004370"/>
    </source>
</evidence>
<name>A0A8B8DPI8_CRAVI</name>
<dbReference type="CDD" id="cd14978">
    <property type="entry name" value="7tmA_FMRFamide_R-like"/>
    <property type="match status" value="1"/>
</dbReference>
<feature type="transmembrane region" description="Helical" evidence="7">
    <location>
        <begin position="209"/>
        <end position="235"/>
    </location>
</feature>
<feature type="transmembrane region" description="Helical" evidence="7">
    <location>
        <begin position="256"/>
        <end position="276"/>
    </location>
</feature>
<protein>
    <submittedName>
        <fullName evidence="10">Growth hormone secretagogue receptor type 1-like</fullName>
    </submittedName>
</protein>
<evidence type="ECO:0000256" key="5">
    <source>
        <dbReference type="RuleBase" id="RU000688"/>
    </source>
</evidence>
<organism evidence="9 10">
    <name type="scientific">Crassostrea virginica</name>
    <name type="common">Eastern oyster</name>
    <dbReference type="NCBI Taxonomy" id="6565"/>
    <lineage>
        <taxon>Eukaryota</taxon>
        <taxon>Metazoa</taxon>
        <taxon>Spiralia</taxon>
        <taxon>Lophotrochozoa</taxon>
        <taxon>Mollusca</taxon>
        <taxon>Bivalvia</taxon>
        <taxon>Autobranchia</taxon>
        <taxon>Pteriomorphia</taxon>
        <taxon>Ostreida</taxon>
        <taxon>Ostreoidea</taxon>
        <taxon>Ostreidae</taxon>
        <taxon>Crassostrea</taxon>
    </lineage>
</organism>
<dbReference type="AlphaFoldDB" id="A0A8B8DPI8"/>
<feature type="transmembrane region" description="Helical" evidence="7">
    <location>
        <begin position="43"/>
        <end position="65"/>
    </location>
</feature>
<reference evidence="10" key="1">
    <citation type="submission" date="2025-08" db="UniProtKB">
        <authorList>
            <consortium name="RefSeq"/>
        </authorList>
    </citation>
    <scope>IDENTIFICATION</scope>
    <source>
        <tissue evidence="10">Whole sample</tissue>
    </source>
</reference>
<keyword evidence="5" id="KW-0297">G-protein coupled receptor</keyword>
<evidence type="ECO:0000313" key="9">
    <source>
        <dbReference type="Proteomes" id="UP000694844"/>
    </source>
</evidence>
<dbReference type="GO" id="GO:0016020">
    <property type="term" value="C:membrane"/>
    <property type="evidence" value="ECO:0007669"/>
    <property type="project" value="UniProtKB-SubCell"/>
</dbReference>
<dbReference type="PRINTS" id="PR00237">
    <property type="entry name" value="GPCRRHODOPSN"/>
</dbReference>
<feature type="region of interest" description="Disordered" evidence="6">
    <location>
        <begin position="344"/>
        <end position="375"/>
    </location>
</feature>
<evidence type="ECO:0000313" key="10">
    <source>
        <dbReference type="RefSeq" id="XP_022329700.1"/>
    </source>
</evidence>
<dbReference type="RefSeq" id="XP_022329700.1">
    <property type="nucleotide sequence ID" value="XM_022473992.1"/>
</dbReference>
<dbReference type="SUPFAM" id="SSF81321">
    <property type="entry name" value="Family A G protein-coupled receptor-like"/>
    <property type="match status" value="1"/>
</dbReference>
<keyword evidence="5" id="KW-0675">Receptor</keyword>
<evidence type="ECO:0000256" key="2">
    <source>
        <dbReference type="ARBA" id="ARBA00022692"/>
    </source>
</evidence>
<keyword evidence="3 7" id="KW-1133">Transmembrane helix</keyword>
<feature type="transmembrane region" description="Helical" evidence="7">
    <location>
        <begin position="160"/>
        <end position="180"/>
    </location>
</feature>
<evidence type="ECO:0000256" key="6">
    <source>
        <dbReference type="SAM" id="MobiDB-lite"/>
    </source>
</evidence>
<feature type="transmembrane region" description="Helical" evidence="7">
    <location>
        <begin position="296"/>
        <end position="320"/>
    </location>
</feature>
<evidence type="ECO:0000259" key="8">
    <source>
        <dbReference type="PROSITE" id="PS50262"/>
    </source>
</evidence>
<feature type="compositionally biased region" description="Low complexity" evidence="6">
    <location>
        <begin position="350"/>
        <end position="360"/>
    </location>
</feature>
<keyword evidence="5" id="KW-0807">Transducer</keyword>
<dbReference type="GO" id="GO:0004930">
    <property type="term" value="F:G protein-coupled receptor activity"/>
    <property type="evidence" value="ECO:0007669"/>
    <property type="project" value="UniProtKB-KW"/>
</dbReference>
<dbReference type="Pfam" id="PF00001">
    <property type="entry name" value="7tm_1"/>
    <property type="match status" value="1"/>
</dbReference>
<dbReference type="InterPro" id="IPR052954">
    <property type="entry name" value="GPCR-Ligand_Int"/>
</dbReference>
<gene>
    <name evidence="10" type="primary">LOC111128398</name>
</gene>
<accession>A0A8B8DPI8</accession>
<comment type="subcellular location">
    <subcellularLocation>
        <location evidence="1">Membrane</location>
    </subcellularLocation>
</comment>
<dbReference type="PANTHER" id="PTHR46641">
    <property type="entry name" value="FMRFAMIDE RECEPTOR-RELATED"/>
    <property type="match status" value="1"/>
</dbReference>
<evidence type="ECO:0000256" key="3">
    <source>
        <dbReference type="ARBA" id="ARBA00022989"/>
    </source>
</evidence>
<dbReference type="GeneID" id="111128398"/>
<dbReference type="KEGG" id="cvn:111128398"/>
<evidence type="ECO:0000256" key="4">
    <source>
        <dbReference type="ARBA" id="ARBA00023136"/>
    </source>
</evidence>
<feature type="transmembrane region" description="Helical" evidence="7">
    <location>
        <begin position="77"/>
        <end position="100"/>
    </location>
</feature>
<feature type="transmembrane region" description="Helical" evidence="7">
    <location>
        <begin position="120"/>
        <end position="139"/>
    </location>
</feature>
<dbReference type="InterPro" id="IPR000276">
    <property type="entry name" value="GPCR_Rhodpsn"/>
</dbReference>
<evidence type="ECO:0000256" key="7">
    <source>
        <dbReference type="SAM" id="Phobius"/>
    </source>
</evidence>
<keyword evidence="4 7" id="KW-0472">Membrane</keyword>
<dbReference type="OrthoDB" id="9990906at2759"/>
<feature type="domain" description="G-protein coupled receptors family 1 profile" evidence="8">
    <location>
        <begin position="58"/>
        <end position="317"/>
    </location>
</feature>
<dbReference type="PANTHER" id="PTHR46641:SF25">
    <property type="entry name" value="CNMAMIDE RECEPTOR-RELATED"/>
    <property type="match status" value="1"/>
</dbReference>
<keyword evidence="9" id="KW-1185">Reference proteome</keyword>
<dbReference type="PROSITE" id="PS00237">
    <property type="entry name" value="G_PROTEIN_RECEP_F1_1"/>
    <property type="match status" value="1"/>
</dbReference>
<dbReference type="SMART" id="SM01381">
    <property type="entry name" value="7TM_GPCR_Srsx"/>
    <property type="match status" value="1"/>
</dbReference>
<comment type="similarity">
    <text evidence="5">Belongs to the G-protein coupled receptor 1 family.</text>
</comment>
<feature type="compositionally biased region" description="Polar residues" evidence="6">
    <location>
        <begin position="362"/>
        <end position="375"/>
    </location>
</feature>
<keyword evidence="2 5" id="KW-0812">Transmembrane</keyword>
<dbReference type="Proteomes" id="UP000694844">
    <property type="component" value="Chromosome 4"/>
</dbReference>
<proteinExistence type="inferred from homology"/>
<dbReference type="Gene3D" id="1.20.1070.10">
    <property type="entry name" value="Rhodopsin 7-helix transmembrane proteins"/>
    <property type="match status" value="1"/>
</dbReference>
<sequence>MEEDFENYTVYLDRNWTKDFNITEDAPYRDLQSEPFYVLAINLIKYCLPIIIFVGTFGNVMSFLIMVQREIRQTSTFFYLATLAVADTVVLYISAFKTWIMVLTGFELLHQSTAACKISIFLTQFCVHFSAWLIVAVTVERFLAVWFPLRATTMCNLARAKFVTVMIAMIFILINSHIFWTAKLHTLRNGQVKCMSYAYENIVCKVFPWIYLVLYSFLPVLVLLLFNTLIIVNLAKSKPLFQAMTKNDQQTRYDHQKLAVCLLVISFTWIATTMPRPLYPFFMEKPRTVSEQAETVFIRTLCFLLMYINHAVNFFIYGLTGQRFRMELRRFLCRVHLRKQQPKPRLTFKSSGSGSGQESSLPLVSTPQTEMATFA</sequence>
<dbReference type="InterPro" id="IPR017452">
    <property type="entry name" value="GPCR_Rhodpsn_7TM"/>
</dbReference>